<sequence>MYVPADGVRCRPPHRRVRCEDDVRPPLRQPIWFPAAQADDDGTYLCVRRARPSSAHGTRRTGRPRRTAAAAEVSRGRRRFVEIASTVSTPPPSYHTSPSQPASDPPPVF</sequence>
<comment type="caution">
    <text evidence="2">The sequence shown here is derived from an EMBL/GenBank/DDBJ whole genome shotgun (WGS) entry which is preliminary data.</text>
</comment>
<accession>A0A8T0SQK5</accession>
<protein>
    <submittedName>
        <fullName evidence="2">Uncharacterized protein</fullName>
    </submittedName>
</protein>
<feature type="compositionally biased region" description="Basic residues" evidence="1">
    <location>
        <begin position="57"/>
        <end position="66"/>
    </location>
</feature>
<evidence type="ECO:0000256" key="1">
    <source>
        <dbReference type="SAM" id="MobiDB-lite"/>
    </source>
</evidence>
<proteinExistence type="predicted"/>
<evidence type="ECO:0000313" key="2">
    <source>
        <dbReference type="EMBL" id="KAG2599388.1"/>
    </source>
</evidence>
<dbReference type="Proteomes" id="UP000823388">
    <property type="component" value="Chromosome 5K"/>
</dbReference>
<dbReference type="EMBL" id="CM029045">
    <property type="protein sequence ID" value="KAG2599388.1"/>
    <property type="molecule type" value="Genomic_DNA"/>
</dbReference>
<evidence type="ECO:0000313" key="3">
    <source>
        <dbReference type="Proteomes" id="UP000823388"/>
    </source>
</evidence>
<gene>
    <name evidence="2" type="ORF">PVAP13_5KG452807</name>
</gene>
<name>A0A8T0SQK5_PANVG</name>
<dbReference type="AlphaFoldDB" id="A0A8T0SQK5"/>
<feature type="region of interest" description="Disordered" evidence="1">
    <location>
        <begin position="52"/>
        <end position="109"/>
    </location>
</feature>
<organism evidence="2 3">
    <name type="scientific">Panicum virgatum</name>
    <name type="common">Blackwell switchgrass</name>
    <dbReference type="NCBI Taxonomy" id="38727"/>
    <lineage>
        <taxon>Eukaryota</taxon>
        <taxon>Viridiplantae</taxon>
        <taxon>Streptophyta</taxon>
        <taxon>Embryophyta</taxon>
        <taxon>Tracheophyta</taxon>
        <taxon>Spermatophyta</taxon>
        <taxon>Magnoliopsida</taxon>
        <taxon>Liliopsida</taxon>
        <taxon>Poales</taxon>
        <taxon>Poaceae</taxon>
        <taxon>PACMAD clade</taxon>
        <taxon>Panicoideae</taxon>
        <taxon>Panicodae</taxon>
        <taxon>Paniceae</taxon>
        <taxon>Panicinae</taxon>
        <taxon>Panicum</taxon>
        <taxon>Panicum sect. Hiantes</taxon>
    </lineage>
</organism>
<reference evidence="2" key="1">
    <citation type="submission" date="2020-05" db="EMBL/GenBank/DDBJ databases">
        <title>WGS assembly of Panicum virgatum.</title>
        <authorList>
            <person name="Lovell J.T."/>
            <person name="Jenkins J."/>
            <person name="Shu S."/>
            <person name="Juenger T.E."/>
            <person name="Schmutz J."/>
        </authorList>
    </citation>
    <scope>NUCLEOTIDE SEQUENCE</scope>
    <source>
        <strain evidence="2">AP13</strain>
    </source>
</reference>
<keyword evidence="3" id="KW-1185">Reference proteome</keyword>